<keyword evidence="1" id="KW-0325">Glycoprotein</keyword>
<dbReference type="AlphaFoldDB" id="A0A5E4QM67"/>
<dbReference type="InterPro" id="IPR029058">
    <property type="entry name" value="AB_hydrolase_fold"/>
</dbReference>
<protein>
    <recommendedName>
        <fullName evidence="2">Carboxylesterase type B domain-containing protein</fullName>
    </recommendedName>
</protein>
<dbReference type="Pfam" id="PF00135">
    <property type="entry name" value="COesterase"/>
    <property type="match status" value="1"/>
</dbReference>
<reference evidence="3 4" key="1">
    <citation type="submission" date="2017-07" db="EMBL/GenBank/DDBJ databases">
        <authorList>
            <person name="Talla V."/>
            <person name="Backstrom N."/>
        </authorList>
    </citation>
    <scope>NUCLEOTIDE SEQUENCE [LARGE SCALE GENOMIC DNA]</scope>
</reference>
<proteinExistence type="predicted"/>
<evidence type="ECO:0000256" key="1">
    <source>
        <dbReference type="ARBA" id="ARBA00023180"/>
    </source>
</evidence>
<evidence type="ECO:0000313" key="3">
    <source>
        <dbReference type="EMBL" id="VVC98416.1"/>
    </source>
</evidence>
<evidence type="ECO:0000259" key="2">
    <source>
        <dbReference type="Pfam" id="PF00135"/>
    </source>
</evidence>
<evidence type="ECO:0000313" key="4">
    <source>
        <dbReference type="Proteomes" id="UP000324832"/>
    </source>
</evidence>
<dbReference type="SUPFAM" id="SSF53474">
    <property type="entry name" value="alpha/beta-Hydrolases"/>
    <property type="match status" value="1"/>
</dbReference>
<organism evidence="3 4">
    <name type="scientific">Leptidea sinapis</name>
    <dbReference type="NCBI Taxonomy" id="189913"/>
    <lineage>
        <taxon>Eukaryota</taxon>
        <taxon>Metazoa</taxon>
        <taxon>Ecdysozoa</taxon>
        <taxon>Arthropoda</taxon>
        <taxon>Hexapoda</taxon>
        <taxon>Insecta</taxon>
        <taxon>Pterygota</taxon>
        <taxon>Neoptera</taxon>
        <taxon>Endopterygota</taxon>
        <taxon>Lepidoptera</taxon>
        <taxon>Glossata</taxon>
        <taxon>Ditrysia</taxon>
        <taxon>Papilionoidea</taxon>
        <taxon>Pieridae</taxon>
        <taxon>Dismorphiinae</taxon>
        <taxon>Leptidea</taxon>
    </lineage>
</organism>
<dbReference type="InterPro" id="IPR050309">
    <property type="entry name" value="Type-B_Carboxylest/Lipase"/>
</dbReference>
<accession>A0A5E4QM67</accession>
<sequence length="551" mass="63304">MIGTDKKCIIETSDGPICGYIDTTDEGTFYKFKSIPYAKPPLGNLRFKPSSSAEPWKEVLDCTKDAPPPLSLTYKKEIVGSEDCLYIEVSSPNIIPEKPLPVMFWVGSCNFMYTIDNILEPTLINKEDIVYVRCGFRLGPFGFLSINDFNAPGNNGIKDIILALKWVQKNILKFGGDPNNVTTFGTSSGAAIVHLMMLSPMANGLFHKSILESACALNWWSLSRNPLESTMHLAHDMGITKTDKLEVVEELRKLPAIDIMKTHSSYMLKTIYKYDCFDAIFKPCVECFYEGQPVFLDKSPASILKSGNFNKIPFIIGSNNTESAVLEYMKDNFYEYEIYNKDISLLVPKCLTNVEGESKIKIGQKILNFYWEGEECLTEHTKKEYLQMRSDYNFLYYIDKTIRTHIEVAPECAIYYYVMNYAGQWRVPKELDFFNCSGHVAELPFIYRIKTSNSGYYGGSRDSIKTRKRVVKMWTNFAKYGNPTPDDDDPLLQITWDKVENKDKLNFLSIDTDLTKGRNPFYERMHFWDKIHEEHLILKFITHFIDMGVDI</sequence>
<dbReference type="Proteomes" id="UP000324832">
    <property type="component" value="Unassembled WGS sequence"/>
</dbReference>
<dbReference type="PANTHER" id="PTHR11559">
    <property type="entry name" value="CARBOXYLESTERASE"/>
    <property type="match status" value="1"/>
</dbReference>
<dbReference type="InterPro" id="IPR002018">
    <property type="entry name" value="CarbesteraseB"/>
</dbReference>
<feature type="domain" description="Carboxylesterase type B" evidence="2">
    <location>
        <begin position="9"/>
        <end position="528"/>
    </location>
</feature>
<dbReference type="EMBL" id="FZQP02003556">
    <property type="protein sequence ID" value="VVC98416.1"/>
    <property type="molecule type" value="Genomic_DNA"/>
</dbReference>
<keyword evidence="4" id="KW-1185">Reference proteome</keyword>
<gene>
    <name evidence="3" type="ORF">LSINAPIS_LOCUS9499</name>
</gene>
<name>A0A5E4QM67_9NEOP</name>
<dbReference type="Gene3D" id="3.40.50.1820">
    <property type="entry name" value="alpha/beta hydrolase"/>
    <property type="match status" value="1"/>
</dbReference>